<proteinExistence type="inferred from homology"/>
<reference evidence="10" key="2">
    <citation type="submission" date="2025-05" db="UniProtKB">
        <authorList>
            <consortium name="EnsemblMetazoa"/>
        </authorList>
    </citation>
    <scope>IDENTIFICATION</scope>
</reference>
<protein>
    <submittedName>
        <fullName evidence="12">Cathepsin L1-like</fullName>
    </submittedName>
</protein>
<evidence type="ECO:0000256" key="5">
    <source>
        <dbReference type="ARBA" id="ARBA00023145"/>
    </source>
</evidence>
<comment type="similarity">
    <text evidence="1">Belongs to the peptidase C1 family.</text>
</comment>
<dbReference type="FunFam" id="3.90.70.10:FF:000006">
    <property type="entry name" value="Cathepsin S"/>
    <property type="match status" value="1"/>
</dbReference>
<dbReference type="PROSITE" id="PS00640">
    <property type="entry name" value="THIOL_PROTEASE_ASN"/>
    <property type="match status" value="1"/>
</dbReference>
<gene>
    <name evidence="12" type="primary">LOC114333233</name>
</gene>
<dbReference type="InterPro" id="IPR025661">
    <property type="entry name" value="Pept_asp_AS"/>
</dbReference>
<evidence type="ECO:0000313" key="11">
    <source>
        <dbReference type="Proteomes" id="UP001652700"/>
    </source>
</evidence>
<dbReference type="GO" id="GO:0006508">
    <property type="term" value="P:proteolysis"/>
    <property type="evidence" value="ECO:0007669"/>
    <property type="project" value="UniProtKB-KW"/>
</dbReference>
<keyword evidence="3" id="KW-0378">Hydrolase</keyword>
<dbReference type="InterPro" id="IPR039417">
    <property type="entry name" value="Peptidase_C1A_papain-like"/>
</dbReference>
<name>A0A6P7G1H1_DIAVI</name>
<dbReference type="InterPro" id="IPR013128">
    <property type="entry name" value="Peptidase_C1A"/>
</dbReference>
<feature type="chain" id="PRO_5028144816" evidence="7">
    <location>
        <begin position="17"/>
        <end position="326"/>
    </location>
</feature>
<keyword evidence="4" id="KW-0788">Thiol protease</keyword>
<keyword evidence="6" id="KW-1015">Disulfide bond</keyword>
<sequence length="326" mass="36710">MKVFVLIFLVTAAVQALTDKEEWVKFKIRHNKSYRNYIEEQKRFTIFQDNLRKIANHNDQFDKGLSTFKLGVTKFADLTEKEFFDMLGLSKSNKSTRTRVIHSLAPVKDLPSKFDWREKGAVTEVKDQGSCGSCWSFSTTGTVEGAYFLKTGKLVSLSEQNLVDCAKDSCYGCSGGYMDKALEYIETAGGIMSENDYPYEGIDDKCRFDSSKVAAKITNFTYIKENDEEDLKNAVVAKGPISVAIDASFNFQLYDSGILDDSSCYSEFINLNHGVLVVGYGTEKGQDYWIVKNSWGADWGMDGYIWMSRNKNNQCGIATDATYPTI</sequence>
<dbReference type="Pfam" id="PF00112">
    <property type="entry name" value="Peptidase_C1"/>
    <property type="match status" value="1"/>
</dbReference>
<keyword evidence="7" id="KW-0732">Signal</keyword>
<evidence type="ECO:0000259" key="8">
    <source>
        <dbReference type="SMART" id="SM00645"/>
    </source>
</evidence>
<evidence type="ECO:0000256" key="7">
    <source>
        <dbReference type="SAM" id="SignalP"/>
    </source>
</evidence>
<dbReference type="AlphaFoldDB" id="A0A6P7G1H1"/>
<dbReference type="InterPro" id="IPR000668">
    <property type="entry name" value="Peptidase_C1A_C"/>
</dbReference>
<dbReference type="PRINTS" id="PR00705">
    <property type="entry name" value="PAPAIN"/>
</dbReference>
<evidence type="ECO:0000256" key="2">
    <source>
        <dbReference type="ARBA" id="ARBA00022670"/>
    </source>
</evidence>
<keyword evidence="2" id="KW-0645">Protease</keyword>
<dbReference type="RefSeq" id="XP_028138893.1">
    <property type="nucleotide sequence ID" value="XM_028283092.1"/>
</dbReference>
<evidence type="ECO:0000313" key="10">
    <source>
        <dbReference type="EnsemblMetazoa" id="XP_028138893.1"/>
    </source>
</evidence>
<keyword evidence="5" id="KW-0865">Zymogen</keyword>
<feature type="domain" description="Peptidase C1A papain C-terminal" evidence="8">
    <location>
        <begin position="110"/>
        <end position="325"/>
    </location>
</feature>
<dbReference type="KEGG" id="dvv:114333233"/>
<dbReference type="SMART" id="SM00848">
    <property type="entry name" value="Inhibitor_I29"/>
    <property type="match status" value="1"/>
</dbReference>
<dbReference type="PROSITE" id="PS00639">
    <property type="entry name" value="THIOL_PROTEASE_HIS"/>
    <property type="match status" value="1"/>
</dbReference>
<evidence type="ECO:0000256" key="4">
    <source>
        <dbReference type="ARBA" id="ARBA00022807"/>
    </source>
</evidence>
<dbReference type="EnsemblMetazoa" id="XM_028283092.2">
    <property type="protein sequence ID" value="XP_028138893.1"/>
    <property type="gene ID" value="LOC114333233"/>
</dbReference>
<evidence type="ECO:0000313" key="12">
    <source>
        <dbReference type="RefSeq" id="XP_028138893.1"/>
    </source>
</evidence>
<dbReference type="PANTHER" id="PTHR12411">
    <property type="entry name" value="CYSTEINE PROTEASE FAMILY C1-RELATED"/>
    <property type="match status" value="1"/>
</dbReference>
<accession>A0A6P7G1H1</accession>
<dbReference type="GeneID" id="114333233"/>
<reference evidence="12" key="1">
    <citation type="submission" date="2025-04" db="UniProtKB">
        <authorList>
            <consortium name="RefSeq"/>
        </authorList>
    </citation>
    <scope>IDENTIFICATION</scope>
    <source>
        <tissue evidence="12">Whole insect</tissue>
    </source>
</reference>
<organism evidence="12">
    <name type="scientific">Diabrotica virgifera virgifera</name>
    <name type="common">western corn rootworm</name>
    <dbReference type="NCBI Taxonomy" id="50390"/>
    <lineage>
        <taxon>Eukaryota</taxon>
        <taxon>Metazoa</taxon>
        <taxon>Ecdysozoa</taxon>
        <taxon>Arthropoda</taxon>
        <taxon>Hexapoda</taxon>
        <taxon>Insecta</taxon>
        <taxon>Pterygota</taxon>
        <taxon>Neoptera</taxon>
        <taxon>Endopterygota</taxon>
        <taxon>Coleoptera</taxon>
        <taxon>Polyphaga</taxon>
        <taxon>Cucujiformia</taxon>
        <taxon>Chrysomeloidea</taxon>
        <taxon>Chrysomelidae</taxon>
        <taxon>Galerucinae</taxon>
        <taxon>Diabroticina</taxon>
        <taxon>Diabroticites</taxon>
        <taxon>Diabrotica</taxon>
    </lineage>
</organism>
<dbReference type="InterPro" id="IPR025660">
    <property type="entry name" value="Pept_his_AS"/>
</dbReference>
<dbReference type="CDD" id="cd02248">
    <property type="entry name" value="Peptidase_C1A"/>
    <property type="match status" value="1"/>
</dbReference>
<dbReference type="InterPro" id="IPR013201">
    <property type="entry name" value="Prot_inhib_I29"/>
</dbReference>
<dbReference type="SUPFAM" id="SSF54001">
    <property type="entry name" value="Cysteine proteinases"/>
    <property type="match status" value="1"/>
</dbReference>
<evidence type="ECO:0000256" key="1">
    <source>
        <dbReference type="ARBA" id="ARBA00008455"/>
    </source>
</evidence>
<dbReference type="PROSITE" id="PS00139">
    <property type="entry name" value="THIOL_PROTEASE_CYS"/>
    <property type="match status" value="1"/>
</dbReference>
<dbReference type="InterPro" id="IPR038765">
    <property type="entry name" value="Papain-like_cys_pep_sf"/>
</dbReference>
<keyword evidence="11" id="KW-1185">Reference proteome</keyword>
<dbReference type="Pfam" id="PF08246">
    <property type="entry name" value="Inhibitor_I29"/>
    <property type="match status" value="1"/>
</dbReference>
<evidence type="ECO:0000256" key="6">
    <source>
        <dbReference type="ARBA" id="ARBA00023157"/>
    </source>
</evidence>
<dbReference type="Proteomes" id="UP001652700">
    <property type="component" value="Unplaced"/>
</dbReference>
<dbReference type="OrthoDB" id="10253408at2759"/>
<dbReference type="SMART" id="SM00645">
    <property type="entry name" value="Pept_C1"/>
    <property type="match status" value="1"/>
</dbReference>
<feature type="signal peptide" evidence="7">
    <location>
        <begin position="1"/>
        <end position="16"/>
    </location>
</feature>
<feature type="domain" description="Cathepsin propeptide inhibitor" evidence="9">
    <location>
        <begin position="23"/>
        <end position="83"/>
    </location>
</feature>
<evidence type="ECO:0000259" key="9">
    <source>
        <dbReference type="SMART" id="SM00848"/>
    </source>
</evidence>
<dbReference type="GO" id="GO:0008234">
    <property type="term" value="F:cysteine-type peptidase activity"/>
    <property type="evidence" value="ECO:0007669"/>
    <property type="project" value="UniProtKB-KW"/>
</dbReference>
<evidence type="ECO:0000256" key="3">
    <source>
        <dbReference type="ARBA" id="ARBA00022801"/>
    </source>
</evidence>
<dbReference type="InterPro" id="IPR000169">
    <property type="entry name" value="Pept_cys_AS"/>
</dbReference>
<dbReference type="Gene3D" id="3.90.70.10">
    <property type="entry name" value="Cysteine proteinases"/>
    <property type="match status" value="1"/>
</dbReference>
<dbReference type="InParanoid" id="A0A6P7G1H1"/>